<dbReference type="AlphaFoldDB" id="A0A388TAD8"/>
<dbReference type="EMBL" id="BGZN01000010">
    <property type="protein sequence ID" value="GBR73395.1"/>
    <property type="molecule type" value="Genomic_DNA"/>
</dbReference>
<protein>
    <submittedName>
        <fullName evidence="1">Uncharacterized protein</fullName>
    </submittedName>
</protein>
<reference evidence="1 2" key="1">
    <citation type="journal article" date="2019" name="ISME J.">
        <title>Genome analyses of uncultured TG2/ZB3 bacteria in 'Margulisbacteria' specifically attached to ectosymbiotic spirochetes of protists in the termite gut.</title>
        <authorList>
            <person name="Utami Y.D."/>
            <person name="Kuwahara H."/>
            <person name="Igai K."/>
            <person name="Murakami T."/>
            <person name="Sugaya K."/>
            <person name="Morikawa T."/>
            <person name="Nagura Y."/>
            <person name="Yuki M."/>
            <person name="Deevong P."/>
            <person name="Inoue T."/>
            <person name="Kihara K."/>
            <person name="Lo N."/>
            <person name="Yamada A."/>
            <person name="Ohkuma M."/>
            <person name="Hongoh Y."/>
        </authorList>
    </citation>
    <scope>NUCLEOTIDE SEQUENCE [LARGE SCALE GENOMIC DNA]</scope>
    <source>
        <strain evidence="1">NkOx7-01</strain>
    </source>
</reference>
<organism evidence="1 2">
    <name type="scientific">Termititenax aidoneus</name>
    <dbReference type="NCBI Taxonomy" id="2218524"/>
    <lineage>
        <taxon>Bacteria</taxon>
        <taxon>Bacillati</taxon>
        <taxon>Candidatus Margulisiibacteriota</taxon>
        <taxon>Candidatus Termititenacia</taxon>
        <taxon>Candidatus Termititenacales</taxon>
        <taxon>Candidatus Termititenacaceae</taxon>
        <taxon>Candidatus Termititenax</taxon>
    </lineage>
</organism>
<comment type="caution">
    <text evidence="1">The sequence shown here is derived from an EMBL/GenBank/DDBJ whole genome shotgun (WGS) entry which is preliminary data.</text>
</comment>
<sequence>MIYSAFNDRMNLMAERPSLREKVRLIQAAAQKAEWVETALEHKRLEEFVYTPRI</sequence>
<accession>A0A388TAD8</accession>
<name>A0A388TAD8_TERA1</name>
<keyword evidence="2" id="KW-1185">Reference proteome</keyword>
<evidence type="ECO:0000313" key="1">
    <source>
        <dbReference type="EMBL" id="GBR73395.1"/>
    </source>
</evidence>
<gene>
    <name evidence="1" type="ORF">NO1_0786</name>
</gene>
<proteinExistence type="predicted"/>
<dbReference type="Proteomes" id="UP000269352">
    <property type="component" value="Unassembled WGS sequence"/>
</dbReference>
<evidence type="ECO:0000313" key="2">
    <source>
        <dbReference type="Proteomes" id="UP000269352"/>
    </source>
</evidence>